<reference evidence="2 3" key="1">
    <citation type="journal article" date="2024" name="J Genomics">
        <title>Draft genome sequencing and assembly of Favolaschia claudopus CIRM-BRFM 2984 isolated from oak limbs.</title>
        <authorList>
            <person name="Navarro D."/>
            <person name="Drula E."/>
            <person name="Chaduli D."/>
            <person name="Cazenave R."/>
            <person name="Ahrendt S."/>
            <person name="Wang J."/>
            <person name="Lipzen A."/>
            <person name="Daum C."/>
            <person name="Barry K."/>
            <person name="Grigoriev I.V."/>
            <person name="Favel A."/>
            <person name="Rosso M.N."/>
            <person name="Martin F."/>
        </authorList>
    </citation>
    <scope>NUCLEOTIDE SEQUENCE [LARGE SCALE GENOMIC DNA]</scope>
    <source>
        <strain evidence="2 3">CIRM-BRFM 2984</strain>
    </source>
</reference>
<dbReference type="EMBL" id="JAWWNJ010000095">
    <property type="protein sequence ID" value="KAK6996906.1"/>
    <property type="molecule type" value="Genomic_DNA"/>
</dbReference>
<protein>
    <submittedName>
        <fullName evidence="2">Uncharacterized protein</fullName>
    </submittedName>
</protein>
<evidence type="ECO:0000313" key="2">
    <source>
        <dbReference type="EMBL" id="KAK6996906.1"/>
    </source>
</evidence>
<dbReference type="Gene3D" id="3.40.50.720">
    <property type="entry name" value="NAD(P)-binding Rossmann-like Domain"/>
    <property type="match status" value="1"/>
</dbReference>
<keyword evidence="3" id="KW-1185">Reference proteome</keyword>
<evidence type="ECO:0000313" key="3">
    <source>
        <dbReference type="Proteomes" id="UP001362999"/>
    </source>
</evidence>
<accession>A0AAW0A0R4</accession>
<dbReference type="Proteomes" id="UP001362999">
    <property type="component" value="Unassembled WGS sequence"/>
</dbReference>
<evidence type="ECO:0000256" key="1">
    <source>
        <dbReference type="SAM" id="MobiDB-lite"/>
    </source>
</evidence>
<name>A0AAW0A0R4_9AGAR</name>
<dbReference type="AlphaFoldDB" id="A0AAW0A0R4"/>
<dbReference type="InterPro" id="IPR036291">
    <property type="entry name" value="NAD(P)-bd_dom_sf"/>
</dbReference>
<comment type="caution">
    <text evidence="2">The sequence shown here is derived from an EMBL/GenBank/DDBJ whole genome shotgun (WGS) entry which is preliminary data.</text>
</comment>
<sequence>MPKAAAQDINGGWLFRTGKAVPCTHTPQTLRLPICLSTERWWSLLAPTVQSAPPPPSTWPIKAQKSSSTTPTSTTPPPPVRSSRSSRPPVVPPSPSRLTYPPSRGGKHLVDEAVKAFGGIDVLVLYHAVMRMNVLKDVEEEFFDAHFAENVKGPLFLAKAAAPLLPSRACFFEFVRVSGWGLMA</sequence>
<dbReference type="SUPFAM" id="SSF51735">
    <property type="entry name" value="NAD(P)-binding Rossmann-fold domains"/>
    <property type="match status" value="1"/>
</dbReference>
<feature type="region of interest" description="Disordered" evidence="1">
    <location>
        <begin position="50"/>
        <end position="104"/>
    </location>
</feature>
<organism evidence="2 3">
    <name type="scientific">Favolaschia claudopus</name>
    <dbReference type="NCBI Taxonomy" id="2862362"/>
    <lineage>
        <taxon>Eukaryota</taxon>
        <taxon>Fungi</taxon>
        <taxon>Dikarya</taxon>
        <taxon>Basidiomycota</taxon>
        <taxon>Agaricomycotina</taxon>
        <taxon>Agaricomycetes</taxon>
        <taxon>Agaricomycetidae</taxon>
        <taxon>Agaricales</taxon>
        <taxon>Marasmiineae</taxon>
        <taxon>Mycenaceae</taxon>
        <taxon>Favolaschia</taxon>
    </lineage>
</organism>
<proteinExistence type="predicted"/>
<gene>
    <name evidence="2" type="ORF">R3P38DRAFT_1947843</name>
</gene>